<gene>
    <name evidence="1" type="ORF">SLEP1_g3467</name>
</gene>
<reference evidence="1 2" key="1">
    <citation type="journal article" date="2021" name="Commun. Biol.">
        <title>The genome of Shorea leprosula (Dipterocarpaceae) highlights the ecological relevance of drought in aseasonal tropical rainforests.</title>
        <authorList>
            <person name="Ng K.K.S."/>
            <person name="Kobayashi M.J."/>
            <person name="Fawcett J.A."/>
            <person name="Hatakeyama M."/>
            <person name="Paape T."/>
            <person name="Ng C.H."/>
            <person name="Ang C.C."/>
            <person name="Tnah L.H."/>
            <person name="Lee C.T."/>
            <person name="Nishiyama T."/>
            <person name="Sese J."/>
            <person name="O'Brien M.J."/>
            <person name="Copetti D."/>
            <person name="Mohd Noor M.I."/>
            <person name="Ong R.C."/>
            <person name="Putra M."/>
            <person name="Sireger I.Z."/>
            <person name="Indrioko S."/>
            <person name="Kosugi Y."/>
            <person name="Izuno A."/>
            <person name="Isagi Y."/>
            <person name="Lee S.L."/>
            <person name="Shimizu K.K."/>
        </authorList>
    </citation>
    <scope>NUCLEOTIDE SEQUENCE [LARGE SCALE GENOMIC DNA]</scope>
    <source>
        <strain evidence="1">214</strain>
    </source>
</reference>
<sequence>MVVFRFLIRNFKLNESTFLASLIPKKENGADRFIEAHPKYTVSFDSVVDPAAARLQVTLDGKPRIVDVLDCIGSGDIVPQKW</sequence>
<name>A0AAV5HTR3_9ROSI</name>
<organism evidence="1 2">
    <name type="scientific">Rubroshorea leprosula</name>
    <dbReference type="NCBI Taxonomy" id="152421"/>
    <lineage>
        <taxon>Eukaryota</taxon>
        <taxon>Viridiplantae</taxon>
        <taxon>Streptophyta</taxon>
        <taxon>Embryophyta</taxon>
        <taxon>Tracheophyta</taxon>
        <taxon>Spermatophyta</taxon>
        <taxon>Magnoliopsida</taxon>
        <taxon>eudicotyledons</taxon>
        <taxon>Gunneridae</taxon>
        <taxon>Pentapetalae</taxon>
        <taxon>rosids</taxon>
        <taxon>malvids</taxon>
        <taxon>Malvales</taxon>
        <taxon>Dipterocarpaceae</taxon>
        <taxon>Rubroshorea</taxon>
    </lineage>
</organism>
<dbReference type="AlphaFoldDB" id="A0AAV5HTR3"/>
<proteinExistence type="predicted"/>
<protein>
    <submittedName>
        <fullName evidence="1">Uncharacterized protein</fullName>
    </submittedName>
</protein>
<dbReference type="EMBL" id="BPVZ01000003">
    <property type="protein sequence ID" value="GKU89314.1"/>
    <property type="molecule type" value="Genomic_DNA"/>
</dbReference>
<keyword evidence="2" id="KW-1185">Reference proteome</keyword>
<dbReference type="Proteomes" id="UP001054252">
    <property type="component" value="Unassembled WGS sequence"/>
</dbReference>
<accession>A0AAV5HTR3</accession>
<evidence type="ECO:0000313" key="2">
    <source>
        <dbReference type="Proteomes" id="UP001054252"/>
    </source>
</evidence>
<evidence type="ECO:0000313" key="1">
    <source>
        <dbReference type="EMBL" id="GKU89314.1"/>
    </source>
</evidence>
<comment type="caution">
    <text evidence="1">The sequence shown here is derived from an EMBL/GenBank/DDBJ whole genome shotgun (WGS) entry which is preliminary data.</text>
</comment>